<dbReference type="Proteomes" id="UP000243463">
    <property type="component" value="Unassembled WGS sequence"/>
</dbReference>
<proteinExistence type="predicted"/>
<dbReference type="AlphaFoldDB" id="A0A217EGH1"/>
<organism evidence="1 2">
    <name type="scientific">Acinetobacter apis</name>
    <dbReference type="NCBI Taxonomy" id="1229165"/>
    <lineage>
        <taxon>Bacteria</taxon>
        <taxon>Pseudomonadati</taxon>
        <taxon>Pseudomonadota</taxon>
        <taxon>Gammaproteobacteria</taxon>
        <taxon>Moraxellales</taxon>
        <taxon>Moraxellaceae</taxon>
        <taxon>Acinetobacter</taxon>
    </lineage>
</organism>
<keyword evidence="2" id="KW-1185">Reference proteome</keyword>
<evidence type="ECO:0000313" key="1">
    <source>
        <dbReference type="EMBL" id="SNQ29593.1"/>
    </source>
</evidence>
<dbReference type="OrthoDB" id="7063157at2"/>
<name>A0A217EGH1_9GAMM</name>
<protein>
    <submittedName>
        <fullName evidence="1">Uncharacterized protein</fullName>
    </submittedName>
</protein>
<dbReference type="RefSeq" id="WP_088823636.1">
    <property type="nucleotide sequence ID" value="NZ_FZLN01000002.1"/>
</dbReference>
<evidence type="ECO:0000313" key="2">
    <source>
        <dbReference type="Proteomes" id="UP000243463"/>
    </source>
</evidence>
<accession>A0A217EGH1</accession>
<reference evidence="2" key="1">
    <citation type="submission" date="2017-06" db="EMBL/GenBank/DDBJ databases">
        <authorList>
            <person name="Varghese N."/>
            <person name="Submissions S."/>
        </authorList>
    </citation>
    <scope>NUCLEOTIDE SEQUENCE [LARGE SCALE GENOMIC DNA]</scope>
    <source>
        <strain evidence="2">ANC 5114</strain>
    </source>
</reference>
<gene>
    <name evidence="1" type="ORF">SAMN05444584_1552</name>
</gene>
<dbReference type="EMBL" id="FZLN01000002">
    <property type="protein sequence ID" value="SNQ29593.1"/>
    <property type="molecule type" value="Genomic_DNA"/>
</dbReference>
<sequence>MSNWAMSKLLEIKSFLFLTYIKFEKDELFLIFTFDDNDNKRIVVYFDEYLFFKNIDEGLALETYASRDFHGNDSHIFSTNHSELVDWFNKESGGEFQDKFQHYVIPSQEDITVVLAKSPPKISKPFLGNYLNISLKDKAIFSYSDQDNF</sequence>